<feature type="compositionally biased region" description="Polar residues" evidence="1">
    <location>
        <begin position="400"/>
        <end position="417"/>
    </location>
</feature>
<comment type="caution">
    <text evidence="4">The sequence shown here is derived from an EMBL/GenBank/DDBJ whole genome shotgun (WGS) entry which is preliminary data.</text>
</comment>
<protein>
    <recommendedName>
        <fullName evidence="6">Gram-positive cocci surface proteins LPxTG domain-containing protein</fullName>
    </recommendedName>
</protein>
<dbReference type="Proteomes" id="UP001490816">
    <property type="component" value="Unassembled WGS sequence"/>
</dbReference>
<feature type="signal peptide" evidence="3">
    <location>
        <begin position="1"/>
        <end position="23"/>
    </location>
</feature>
<evidence type="ECO:0008006" key="6">
    <source>
        <dbReference type="Google" id="ProtNLM"/>
    </source>
</evidence>
<sequence>MKKFLTALIAFVMCFSVVTTAFAATPDETSDSDLISDIKQAMLDTYYGDEKPEYLNVEILLDDEDGVYFSFSDSFATSANRVYTEAGNYIVSYLENCPVALYKNNRVYMIPDAYNSGVIDDDTLEGLTYCGHMDIVPKSDDSALVIEIKNKVIEECFDGKSPETLRIDIVGRTSDGGVYYRHEYGFALGVIIEEKFGDCTYSYTHGNDVMLYKNNSVYSIKNAYESGIIDDKIVNELVKMNIGIIPDKDVSTLKQLTLKMCQNAGYTDLAEDDIDIWRIIYLSDDRIMFTFNVSGADIPESPVKEVIGNYTFIGERQLYIYADGQIYTLKEAFDAGIIDNDDLAFFADDWKDDISFSIVLNPTQPGTTAPTEPTTSTATPDEPATSPAATSATKPVSTSDTATNDTLSNSQNNSGAVQTGQNSVAVILLVAMLAGCAVIFAKRRNYFK</sequence>
<keyword evidence="2" id="KW-0812">Transmembrane</keyword>
<accession>A0ABV1FBP7</accession>
<keyword evidence="5" id="KW-1185">Reference proteome</keyword>
<name>A0ABV1FBP7_9FIRM</name>
<feature type="chain" id="PRO_5046672596" description="Gram-positive cocci surface proteins LPxTG domain-containing protein" evidence="3">
    <location>
        <begin position="24"/>
        <end position="448"/>
    </location>
</feature>
<keyword evidence="2" id="KW-0472">Membrane</keyword>
<gene>
    <name evidence="4" type="ORF">WMO39_10790</name>
</gene>
<reference evidence="4 5" key="1">
    <citation type="submission" date="2024-03" db="EMBL/GenBank/DDBJ databases">
        <title>Human intestinal bacterial collection.</title>
        <authorList>
            <person name="Pauvert C."/>
            <person name="Hitch T.C.A."/>
            <person name="Clavel T."/>
        </authorList>
    </citation>
    <scope>NUCLEOTIDE SEQUENCE [LARGE SCALE GENOMIC DNA]</scope>
    <source>
        <strain evidence="4 5">CLA-JM-H38</strain>
    </source>
</reference>
<organism evidence="4 5">
    <name type="scientific">Ruminococcoides intestinale</name>
    <dbReference type="NCBI Taxonomy" id="3133162"/>
    <lineage>
        <taxon>Bacteria</taxon>
        <taxon>Bacillati</taxon>
        <taxon>Bacillota</taxon>
        <taxon>Clostridia</taxon>
        <taxon>Eubacteriales</taxon>
        <taxon>Oscillospiraceae</taxon>
        <taxon>Ruminococcoides</taxon>
    </lineage>
</organism>
<feature type="transmembrane region" description="Helical" evidence="2">
    <location>
        <begin position="423"/>
        <end position="441"/>
    </location>
</feature>
<evidence type="ECO:0000256" key="1">
    <source>
        <dbReference type="SAM" id="MobiDB-lite"/>
    </source>
</evidence>
<evidence type="ECO:0000256" key="2">
    <source>
        <dbReference type="SAM" id="Phobius"/>
    </source>
</evidence>
<dbReference type="RefSeq" id="WP_015523424.1">
    <property type="nucleotide sequence ID" value="NZ_JBBMEZ010000040.1"/>
</dbReference>
<dbReference type="EMBL" id="JBBMEZ010000040">
    <property type="protein sequence ID" value="MEQ2470804.1"/>
    <property type="molecule type" value="Genomic_DNA"/>
</dbReference>
<evidence type="ECO:0000313" key="4">
    <source>
        <dbReference type="EMBL" id="MEQ2470804.1"/>
    </source>
</evidence>
<evidence type="ECO:0000313" key="5">
    <source>
        <dbReference type="Proteomes" id="UP001490816"/>
    </source>
</evidence>
<feature type="region of interest" description="Disordered" evidence="1">
    <location>
        <begin position="361"/>
        <end position="417"/>
    </location>
</feature>
<evidence type="ECO:0000256" key="3">
    <source>
        <dbReference type="SAM" id="SignalP"/>
    </source>
</evidence>
<keyword evidence="3" id="KW-0732">Signal</keyword>
<keyword evidence="2" id="KW-1133">Transmembrane helix</keyword>
<feature type="compositionally biased region" description="Low complexity" evidence="1">
    <location>
        <begin position="362"/>
        <end position="399"/>
    </location>
</feature>
<proteinExistence type="predicted"/>